<keyword evidence="3 7" id="KW-0347">Helicase</keyword>
<evidence type="ECO:0000256" key="2">
    <source>
        <dbReference type="ARBA" id="ARBA00022801"/>
    </source>
</evidence>
<dbReference type="SMART" id="SM00487">
    <property type="entry name" value="DEXDc"/>
    <property type="match status" value="1"/>
</dbReference>
<dbReference type="InterPro" id="IPR056329">
    <property type="entry name" value="CON_HrpB"/>
</dbReference>
<dbReference type="RefSeq" id="WP_188025007.1">
    <property type="nucleotide sequence ID" value="NZ_JACHGR010000001.1"/>
</dbReference>
<dbReference type="InterPro" id="IPR007502">
    <property type="entry name" value="Helicase-assoc_dom"/>
</dbReference>
<dbReference type="InterPro" id="IPR010225">
    <property type="entry name" value="HrpB"/>
</dbReference>
<dbReference type="PANTHER" id="PTHR43519">
    <property type="entry name" value="ATP-DEPENDENT RNA HELICASE HRPB"/>
    <property type="match status" value="1"/>
</dbReference>
<dbReference type="InterPro" id="IPR001650">
    <property type="entry name" value="Helicase_C-like"/>
</dbReference>
<dbReference type="Pfam" id="PF00271">
    <property type="entry name" value="Helicase_C"/>
    <property type="match status" value="1"/>
</dbReference>
<dbReference type="PANTHER" id="PTHR43519:SF1">
    <property type="entry name" value="ATP-DEPENDENT RNA HELICASE HRPB"/>
    <property type="match status" value="1"/>
</dbReference>
<dbReference type="InterPro" id="IPR013689">
    <property type="entry name" value="RNA_helicase_ATP-dep_HrpB_C"/>
</dbReference>
<dbReference type="SMART" id="SM00847">
    <property type="entry name" value="HA2"/>
    <property type="match status" value="1"/>
</dbReference>
<dbReference type="SMART" id="SM00490">
    <property type="entry name" value="HELICc"/>
    <property type="match status" value="1"/>
</dbReference>
<evidence type="ECO:0000313" key="7">
    <source>
        <dbReference type="EMBL" id="MBB6054178.1"/>
    </source>
</evidence>
<dbReference type="FunFam" id="3.40.50.300:FF:002125">
    <property type="entry name" value="ATP-dependent helicase HrpB"/>
    <property type="match status" value="1"/>
</dbReference>
<dbReference type="EMBL" id="JACHGR010000001">
    <property type="protein sequence ID" value="MBB6054178.1"/>
    <property type="molecule type" value="Genomic_DNA"/>
</dbReference>
<dbReference type="AlphaFoldDB" id="A0A841G5S3"/>
<dbReference type="Gene3D" id="1.20.120.1080">
    <property type="match status" value="1"/>
</dbReference>
<dbReference type="PROSITE" id="PS51194">
    <property type="entry name" value="HELICASE_CTER"/>
    <property type="match status" value="1"/>
</dbReference>
<dbReference type="PIRSF" id="PIRSF005496">
    <property type="entry name" value="ATP_hel_hrpB"/>
    <property type="match status" value="1"/>
</dbReference>
<dbReference type="EC" id="3.6.4.13" evidence="7"/>
<dbReference type="GO" id="GO:0003724">
    <property type="term" value="F:RNA helicase activity"/>
    <property type="evidence" value="ECO:0007669"/>
    <property type="project" value="UniProtKB-EC"/>
</dbReference>
<reference evidence="7 8" key="1">
    <citation type="submission" date="2020-08" db="EMBL/GenBank/DDBJ databases">
        <title>Genomic Encyclopedia of Type Strains, Phase IV (KMG-IV): sequencing the most valuable type-strain genomes for metagenomic binning, comparative biology and taxonomic classification.</title>
        <authorList>
            <person name="Goeker M."/>
        </authorList>
    </citation>
    <scope>NUCLEOTIDE SEQUENCE [LARGE SCALE GENOMIC DNA]</scope>
    <source>
        <strain evidence="7 8">DSM 22975</strain>
    </source>
</reference>
<dbReference type="InterPro" id="IPR011545">
    <property type="entry name" value="DEAD/DEAH_box_helicase_dom"/>
</dbReference>
<evidence type="ECO:0000259" key="6">
    <source>
        <dbReference type="PROSITE" id="PS51194"/>
    </source>
</evidence>
<sequence length="813" mass="91006">MFQLPIHELLPQIAQACQTSNQLILQASPGAGKSTVVPLFLLQQLTGSGRIIMLEPRRLAARNIALYLAQQLNEPVGQQVGYRVRGEQKSSKATRLEIVTEGILTRMLQQDPELAGVDLLIFDEFHERSLQADTALAFALESQAALRPDLKIMVMSATLEGLPLQQLLPDAELLTCSGRSYPISYQYRPVNRQQLLVPQWGSVVLDAVQNETGSLLVFLPGAGEIDRLAEWLQSRISTDIAVLPLHGRLPFAEQQRAILPCEEGKRKVVLTTNVAETSLTIEGIQVVIDSGLERRSSFDLKSGVTRLETRQIAKASATQRAGRAGRLGPGVCYRLWSEEQQERLEEQASPEILRSDLASLLLESALWGSTPEELPFLNQPPAPALAAGRQLLRWLEVFDEQNRLTAKGRQLALLPCEPRLGHLLSEAKELELQGYTGMLAAACYLLALQEERVLGNDPLSVQLQRYGQGLHAAARRWWQRMEGEGAVPSCPPVQIDLLAAVAWPDRIARKSGELRYQLANGQRADLVPDHPCQGKEWLVAVALQQTESGLRIFTAESLDIEALKQAKPQLFREEIFLGWDNKEERVRAEKQQCLGAIVLKRQPLTDLSAEQKARCLLEGIRLHGLSCLQWNADSEQWLQRWRCAAEWLPELALPAADDATLLATLEQWLLPHLDGFSRLDELKRLPLLTILRNSLTWSQQQKLDELLPVYFTAPTGSRIVLRYEAGRSPVLAVRIQEMFGQRETPTVANGKVAVQIELLSPAKRPLQITQDLVAFWQGAYNEVKKEGKGRYPKHYWPDDPLQAMPTKTVKRLM</sequence>
<proteinExistence type="predicted"/>
<dbReference type="Pfam" id="PF08482">
    <property type="entry name" value="HrpB_C"/>
    <property type="match status" value="1"/>
</dbReference>
<dbReference type="GO" id="GO:0016787">
    <property type="term" value="F:hydrolase activity"/>
    <property type="evidence" value="ECO:0007669"/>
    <property type="project" value="UniProtKB-KW"/>
</dbReference>
<evidence type="ECO:0000256" key="3">
    <source>
        <dbReference type="ARBA" id="ARBA00022806"/>
    </source>
</evidence>
<dbReference type="GO" id="GO:0003676">
    <property type="term" value="F:nucleic acid binding"/>
    <property type="evidence" value="ECO:0007669"/>
    <property type="project" value="InterPro"/>
</dbReference>
<dbReference type="Proteomes" id="UP000585721">
    <property type="component" value="Unassembled WGS sequence"/>
</dbReference>
<keyword evidence="1" id="KW-0547">Nucleotide-binding</keyword>
<comment type="caution">
    <text evidence="7">The sequence shown here is derived from an EMBL/GenBank/DDBJ whole genome shotgun (WGS) entry which is preliminary data.</text>
</comment>
<protein>
    <submittedName>
        <fullName evidence="7">ATP-dependent helicase HrpB</fullName>
        <ecNumber evidence="7">3.6.4.13</ecNumber>
    </submittedName>
</protein>
<dbReference type="PROSITE" id="PS51192">
    <property type="entry name" value="HELICASE_ATP_BIND_1"/>
    <property type="match status" value="1"/>
</dbReference>
<evidence type="ECO:0000313" key="8">
    <source>
        <dbReference type="Proteomes" id="UP000585721"/>
    </source>
</evidence>
<feature type="domain" description="Helicase ATP-binding" evidence="5">
    <location>
        <begin position="14"/>
        <end position="177"/>
    </location>
</feature>
<dbReference type="CDD" id="cd17990">
    <property type="entry name" value="DEXHc_HrpB"/>
    <property type="match status" value="1"/>
</dbReference>
<dbReference type="Pfam" id="PF00270">
    <property type="entry name" value="DEAD"/>
    <property type="match status" value="1"/>
</dbReference>
<keyword evidence="4" id="KW-0067">ATP-binding</keyword>
<dbReference type="GO" id="GO:0005524">
    <property type="term" value="F:ATP binding"/>
    <property type="evidence" value="ECO:0007669"/>
    <property type="project" value="UniProtKB-KW"/>
</dbReference>
<evidence type="ECO:0000259" key="5">
    <source>
        <dbReference type="PROSITE" id="PS51192"/>
    </source>
</evidence>
<evidence type="ECO:0000256" key="4">
    <source>
        <dbReference type="ARBA" id="ARBA00022840"/>
    </source>
</evidence>
<dbReference type="InterPro" id="IPR027417">
    <property type="entry name" value="P-loop_NTPase"/>
</dbReference>
<evidence type="ECO:0000256" key="1">
    <source>
        <dbReference type="ARBA" id="ARBA00022741"/>
    </source>
</evidence>
<feature type="domain" description="Helicase C-terminal" evidence="6">
    <location>
        <begin position="204"/>
        <end position="368"/>
    </location>
</feature>
<gene>
    <name evidence="7" type="ORF">HNR75_000043</name>
</gene>
<keyword evidence="2 7" id="KW-0378">Hydrolase</keyword>
<dbReference type="NCBIfam" id="TIGR01970">
    <property type="entry name" value="DEAH_box_HrpB"/>
    <property type="match status" value="1"/>
</dbReference>
<dbReference type="Gene3D" id="3.40.50.300">
    <property type="entry name" value="P-loop containing nucleotide triphosphate hydrolases"/>
    <property type="match status" value="2"/>
</dbReference>
<dbReference type="SUPFAM" id="SSF52540">
    <property type="entry name" value="P-loop containing nucleoside triphosphate hydrolases"/>
    <property type="match status" value="1"/>
</dbReference>
<accession>A0A841G5S3</accession>
<organism evidence="7 8">
    <name type="scientific">Tolumonas osonensis</name>
    <dbReference type="NCBI Taxonomy" id="675874"/>
    <lineage>
        <taxon>Bacteria</taxon>
        <taxon>Pseudomonadati</taxon>
        <taxon>Pseudomonadota</taxon>
        <taxon>Gammaproteobacteria</taxon>
        <taxon>Aeromonadales</taxon>
        <taxon>Aeromonadaceae</taxon>
        <taxon>Tolumonas</taxon>
    </lineage>
</organism>
<name>A0A841G5S3_9GAMM</name>
<dbReference type="InterPro" id="IPR049614">
    <property type="entry name" value="HrpB_DEXH"/>
</dbReference>
<keyword evidence="8" id="KW-1185">Reference proteome</keyword>
<dbReference type="InterPro" id="IPR014001">
    <property type="entry name" value="Helicase_ATP-bd"/>
</dbReference>
<dbReference type="Pfam" id="PF24473">
    <property type="entry name" value="CON_HrpB"/>
    <property type="match status" value="1"/>
</dbReference>
<dbReference type="CDD" id="cd18791">
    <property type="entry name" value="SF2_C_RHA"/>
    <property type="match status" value="1"/>
</dbReference>